<evidence type="ECO:0000256" key="3">
    <source>
        <dbReference type="ARBA" id="ARBA00022833"/>
    </source>
</evidence>
<dbReference type="Proteomes" id="UP001530315">
    <property type="component" value="Unassembled WGS sequence"/>
</dbReference>
<feature type="domain" description="MYND-type" evidence="6">
    <location>
        <begin position="483"/>
        <end position="528"/>
    </location>
</feature>
<organism evidence="7 8">
    <name type="scientific">Stephanodiscus triporus</name>
    <dbReference type="NCBI Taxonomy" id="2934178"/>
    <lineage>
        <taxon>Eukaryota</taxon>
        <taxon>Sar</taxon>
        <taxon>Stramenopiles</taxon>
        <taxon>Ochrophyta</taxon>
        <taxon>Bacillariophyta</taxon>
        <taxon>Coscinodiscophyceae</taxon>
        <taxon>Thalassiosirophycidae</taxon>
        <taxon>Stephanodiscales</taxon>
        <taxon>Stephanodiscaceae</taxon>
        <taxon>Stephanodiscus</taxon>
    </lineage>
</organism>
<feature type="compositionally biased region" description="Polar residues" evidence="5">
    <location>
        <begin position="1"/>
        <end position="14"/>
    </location>
</feature>
<gene>
    <name evidence="7" type="ORF">ACHAW5_003784</name>
</gene>
<evidence type="ECO:0000256" key="4">
    <source>
        <dbReference type="PROSITE-ProRule" id="PRU00134"/>
    </source>
</evidence>
<name>A0ABD3QPI4_9STRA</name>
<keyword evidence="3" id="KW-0862">Zinc</keyword>
<dbReference type="SUPFAM" id="SSF81995">
    <property type="entry name" value="beta-sandwich domain of Sec23/24"/>
    <property type="match status" value="1"/>
</dbReference>
<dbReference type="SUPFAM" id="SSF144232">
    <property type="entry name" value="HIT/MYND zinc finger-like"/>
    <property type="match status" value="1"/>
</dbReference>
<evidence type="ECO:0000256" key="1">
    <source>
        <dbReference type="ARBA" id="ARBA00022723"/>
    </source>
</evidence>
<dbReference type="AlphaFoldDB" id="A0ABD3QPI4"/>
<evidence type="ECO:0000259" key="6">
    <source>
        <dbReference type="PROSITE" id="PS50865"/>
    </source>
</evidence>
<evidence type="ECO:0000313" key="7">
    <source>
        <dbReference type="EMBL" id="KAL3801871.1"/>
    </source>
</evidence>
<dbReference type="PROSITE" id="PS01360">
    <property type="entry name" value="ZF_MYND_1"/>
    <property type="match status" value="1"/>
</dbReference>
<dbReference type="InterPro" id="IPR002893">
    <property type="entry name" value="Znf_MYND"/>
</dbReference>
<dbReference type="PROSITE" id="PS50865">
    <property type="entry name" value="ZF_MYND_2"/>
    <property type="match status" value="1"/>
</dbReference>
<feature type="region of interest" description="Disordered" evidence="5">
    <location>
        <begin position="1"/>
        <end position="40"/>
    </location>
</feature>
<sequence>MNNTKSNGSQSEGTDSGRVRPGILRGLIGKRDKEKAADATVQYPSQHYQQPYPHGYPVPGHPPGMMPMQPGTFPPGMMPMQPGMMPMQPGMVPPGMMPYMMPPPYYNCAPYRGSCYDYSCGTTENGFDVSFDSSRSSCATLICAEPCEGLAKLVVRTLDSFSDSVHNVMEYGEELCAPITSGSNSCRPTDKDHAELLEKIDKLYTLVAEKEASGDTMKAKDMNPLDALNESAITQISQSSTIRGNPEMPDEINKLHKLETANKALNETMQTKNTKDCDSLSDSFIDHDQELSEDKQHIALVKAKAKTEEGGDNVKELTSLFSENLFFDEHIKVTLTQDTCVLNESVEAEADLEDLKIFEPKLRLGQPQSHHRLTKYLPLKSGQAEEEKVTIQKKPSIGRKIFKAPSWETNFISSSNPFAAKGVRPNTTTREADGRKGCKAPAWDTNPFAGKDVRPNTTTREAGVVVGVSSPVSVAASLETRSCAWCGMDGSNAEALKKLKLCSACQSTYYCSTECQSEDWINGHAKTCQPVSSLD</sequence>
<dbReference type="Gene3D" id="6.10.140.2220">
    <property type="match status" value="1"/>
</dbReference>
<accession>A0ABD3QPI4</accession>
<dbReference type="GO" id="GO:0008270">
    <property type="term" value="F:zinc ion binding"/>
    <property type="evidence" value="ECO:0007669"/>
    <property type="project" value="UniProtKB-KW"/>
</dbReference>
<comment type="caution">
    <text evidence="7">The sequence shown here is derived from an EMBL/GenBank/DDBJ whole genome shotgun (WGS) entry which is preliminary data.</text>
</comment>
<dbReference type="Pfam" id="PF01753">
    <property type="entry name" value="zf-MYND"/>
    <property type="match status" value="1"/>
</dbReference>
<evidence type="ECO:0000256" key="2">
    <source>
        <dbReference type="ARBA" id="ARBA00022771"/>
    </source>
</evidence>
<protein>
    <recommendedName>
        <fullName evidence="6">MYND-type domain-containing protein</fullName>
    </recommendedName>
</protein>
<evidence type="ECO:0000256" key="5">
    <source>
        <dbReference type="SAM" id="MobiDB-lite"/>
    </source>
</evidence>
<proteinExistence type="predicted"/>
<evidence type="ECO:0000313" key="8">
    <source>
        <dbReference type="Proteomes" id="UP001530315"/>
    </source>
</evidence>
<keyword evidence="1" id="KW-0479">Metal-binding</keyword>
<keyword evidence="8" id="KW-1185">Reference proteome</keyword>
<reference evidence="7 8" key="1">
    <citation type="submission" date="2024-10" db="EMBL/GenBank/DDBJ databases">
        <title>Updated reference genomes for cyclostephanoid diatoms.</title>
        <authorList>
            <person name="Roberts W.R."/>
            <person name="Alverson A.J."/>
        </authorList>
    </citation>
    <scope>NUCLEOTIDE SEQUENCE [LARGE SCALE GENOMIC DNA]</scope>
    <source>
        <strain evidence="7 8">AJA276-08</strain>
    </source>
</reference>
<dbReference type="EMBL" id="JALLAZ020000172">
    <property type="protein sequence ID" value="KAL3801871.1"/>
    <property type="molecule type" value="Genomic_DNA"/>
</dbReference>
<keyword evidence="2 4" id="KW-0863">Zinc-finger</keyword>